<reference evidence="3" key="1">
    <citation type="journal article" date="2014" name="Int. J. Syst. Evol. Microbiol.">
        <title>Complete genome sequence of Corynebacterium casei LMG S-19264T (=DSM 44701T), isolated from a smear-ripened cheese.</title>
        <authorList>
            <consortium name="US DOE Joint Genome Institute (JGI-PGF)"/>
            <person name="Walter F."/>
            <person name="Albersmeier A."/>
            <person name="Kalinowski J."/>
            <person name="Ruckert C."/>
        </authorList>
    </citation>
    <scope>NUCLEOTIDE SEQUENCE</scope>
    <source>
        <strain evidence="3">JCM 4646</strain>
    </source>
</reference>
<protein>
    <recommendedName>
        <fullName evidence="2">AMIN-like domain-containing protein</fullName>
    </recommendedName>
</protein>
<accession>A0A919KJX0</accession>
<dbReference type="AlphaFoldDB" id="A0A919KJX0"/>
<sequence length="205" mass="21476">MRRWFIIPGALALAATVAVPVTLAGAATPAAPATRAVASAAPAPELCPVGWGSLPKDLNSVNSQPLRNIRTGAHPCYDRLVLDVPGTSTGAPAGYHVRYVTALHQDGSGRLLPVRGGAIIEIVVNAPSYDPATGASTYPGRGGQPLPGVDLTGYRTFVDTRFGASFEGQTQIGLGVRARLPFRVYQLDNRLVIDVAHSWNATTAR</sequence>
<evidence type="ECO:0000313" key="3">
    <source>
        <dbReference type="EMBL" id="GHH59829.1"/>
    </source>
</evidence>
<dbReference type="Pfam" id="PF24837">
    <property type="entry name" value="AMIN-like"/>
    <property type="match status" value="1"/>
</dbReference>
<evidence type="ECO:0000259" key="2">
    <source>
        <dbReference type="Pfam" id="PF24837"/>
    </source>
</evidence>
<feature type="chain" id="PRO_5036837770" description="AMIN-like domain-containing protein" evidence="1">
    <location>
        <begin position="27"/>
        <end position="205"/>
    </location>
</feature>
<evidence type="ECO:0000256" key="1">
    <source>
        <dbReference type="SAM" id="SignalP"/>
    </source>
</evidence>
<reference evidence="3" key="2">
    <citation type="submission" date="2020-09" db="EMBL/GenBank/DDBJ databases">
        <authorList>
            <person name="Sun Q."/>
            <person name="Ohkuma M."/>
        </authorList>
    </citation>
    <scope>NUCLEOTIDE SEQUENCE</scope>
    <source>
        <strain evidence="3">JCM 4646</strain>
    </source>
</reference>
<comment type="caution">
    <text evidence="3">The sequence shown here is derived from an EMBL/GenBank/DDBJ whole genome shotgun (WGS) entry which is preliminary data.</text>
</comment>
<proteinExistence type="predicted"/>
<evidence type="ECO:0000313" key="4">
    <source>
        <dbReference type="Proteomes" id="UP000617734"/>
    </source>
</evidence>
<dbReference type="EMBL" id="BNBO01000001">
    <property type="protein sequence ID" value="GHH59829.1"/>
    <property type="molecule type" value="Genomic_DNA"/>
</dbReference>
<dbReference type="Proteomes" id="UP000617734">
    <property type="component" value="Unassembled WGS sequence"/>
</dbReference>
<organism evidence="3 4">
    <name type="scientific">Kitasatospora indigofera</name>
    <dbReference type="NCBI Taxonomy" id="67307"/>
    <lineage>
        <taxon>Bacteria</taxon>
        <taxon>Bacillati</taxon>
        <taxon>Actinomycetota</taxon>
        <taxon>Actinomycetes</taxon>
        <taxon>Kitasatosporales</taxon>
        <taxon>Streptomycetaceae</taxon>
        <taxon>Kitasatospora</taxon>
    </lineage>
</organism>
<dbReference type="InterPro" id="IPR056303">
    <property type="entry name" value="AMIN-like"/>
</dbReference>
<keyword evidence="4" id="KW-1185">Reference proteome</keyword>
<keyword evidence="1" id="KW-0732">Signal</keyword>
<dbReference type="RefSeq" id="WP_190208934.1">
    <property type="nucleotide sequence ID" value="NZ_BNBO01000001.1"/>
</dbReference>
<dbReference type="GeneID" id="95350909"/>
<feature type="domain" description="AMIN-like" evidence="2">
    <location>
        <begin position="65"/>
        <end position="197"/>
    </location>
</feature>
<gene>
    <name evidence="3" type="ORF">GCM10018781_03730</name>
</gene>
<name>A0A919KJX0_9ACTN</name>
<feature type="signal peptide" evidence="1">
    <location>
        <begin position="1"/>
        <end position="26"/>
    </location>
</feature>